<dbReference type="AlphaFoldDB" id="A0A0C3C1N4"/>
<sequence length="334" mass="37828">MYSTKAPILPQEIINLIVDEVASKNSPETLRACALVSRSFSSPSRQQLFSEIEIVVDVNIQPRAKRLLEVLKRAQNGELLAFIRSLKVILVPPRQRQPASNTSILSHPFKKSKQMATNIAKKFPRENYLLKLLSLFLHAPLTSFAVDGRRGYPVWKWTDERTNEVVRQLSINPSLKSLRISKIYSFDMSLIGIGEVVHANTLQEFSCIAVSQPLSPGPENITADNHMAQISSRIERLDIRRVSYSGIFRILGRSPDPQLRAPYPFVSFSRLHTLVITISSPDHTISIIWEFILGVANTLESLEIEELGWQGECNDIQHSRLLENSHQTFRTYSA</sequence>
<proteinExistence type="predicted"/>
<evidence type="ECO:0000313" key="1">
    <source>
        <dbReference type="EMBL" id="KIM42820.1"/>
    </source>
</evidence>
<keyword evidence="2" id="KW-1185">Reference proteome</keyword>
<protein>
    <recommendedName>
        <fullName evidence="3">F-box domain-containing protein</fullName>
    </recommendedName>
</protein>
<dbReference type="HOGENOM" id="CLU_048460_0_0_1"/>
<evidence type="ECO:0008006" key="3">
    <source>
        <dbReference type="Google" id="ProtNLM"/>
    </source>
</evidence>
<dbReference type="EMBL" id="KN831777">
    <property type="protein sequence ID" value="KIM42820.1"/>
    <property type="molecule type" value="Genomic_DNA"/>
</dbReference>
<reference evidence="2" key="2">
    <citation type="submission" date="2015-01" db="EMBL/GenBank/DDBJ databases">
        <title>Evolutionary Origins and Diversification of the Mycorrhizal Mutualists.</title>
        <authorList>
            <consortium name="DOE Joint Genome Institute"/>
            <consortium name="Mycorrhizal Genomics Consortium"/>
            <person name="Kohler A."/>
            <person name="Kuo A."/>
            <person name="Nagy L.G."/>
            <person name="Floudas D."/>
            <person name="Copeland A."/>
            <person name="Barry K.W."/>
            <person name="Cichocki N."/>
            <person name="Veneault-Fourrey C."/>
            <person name="LaButti K."/>
            <person name="Lindquist E.A."/>
            <person name="Lipzen A."/>
            <person name="Lundell T."/>
            <person name="Morin E."/>
            <person name="Murat C."/>
            <person name="Riley R."/>
            <person name="Ohm R."/>
            <person name="Sun H."/>
            <person name="Tunlid A."/>
            <person name="Henrissat B."/>
            <person name="Grigoriev I.V."/>
            <person name="Hibbett D.S."/>
            <person name="Martin F."/>
        </authorList>
    </citation>
    <scope>NUCLEOTIDE SEQUENCE [LARGE SCALE GENOMIC DNA]</scope>
    <source>
        <strain evidence="2">h7</strain>
    </source>
</reference>
<reference evidence="1 2" key="1">
    <citation type="submission" date="2014-04" db="EMBL/GenBank/DDBJ databases">
        <authorList>
            <consortium name="DOE Joint Genome Institute"/>
            <person name="Kuo A."/>
            <person name="Gay G."/>
            <person name="Dore J."/>
            <person name="Kohler A."/>
            <person name="Nagy L.G."/>
            <person name="Floudas D."/>
            <person name="Copeland A."/>
            <person name="Barry K.W."/>
            <person name="Cichocki N."/>
            <person name="Veneault-Fourrey C."/>
            <person name="LaButti K."/>
            <person name="Lindquist E.A."/>
            <person name="Lipzen A."/>
            <person name="Lundell T."/>
            <person name="Morin E."/>
            <person name="Murat C."/>
            <person name="Sun H."/>
            <person name="Tunlid A."/>
            <person name="Henrissat B."/>
            <person name="Grigoriev I.V."/>
            <person name="Hibbett D.S."/>
            <person name="Martin F."/>
            <person name="Nordberg H.P."/>
            <person name="Cantor M.N."/>
            <person name="Hua S.X."/>
        </authorList>
    </citation>
    <scope>NUCLEOTIDE SEQUENCE [LARGE SCALE GENOMIC DNA]</scope>
    <source>
        <strain evidence="2">h7</strain>
    </source>
</reference>
<organism evidence="1 2">
    <name type="scientific">Hebeloma cylindrosporum</name>
    <dbReference type="NCBI Taxonomy" id="76867"/>
    <lineage>
        <taxon>Eukaryota</taxon>
        <taxon>Fungi</taxon>
        <taxon>Dikarya</taxon>
        <taxon>Basidiomycota</taxon>
        <taxon>Agaricomycotina</taxon>
        <taxon>Agaricomycetes</taxon>
        <taxon>Agaricomycetidae</taxon>
        <taxon>Agaricales</taxon>
        <taxon>Agaricineae</taxon>
        <taxon>Hymenogastraceae</taxon>
        <taxon>Hebeloma</taxon>
    </lineage>
</organism>
<accession>A0A0C3C1N4</accession>
<gene>
    <name evidence="1" type="ORF">M413DRAFT_124329</name>
</gene>
<dbReference type="OrthoDB" id="3069558at2759"/>
<dbReference type="Proteomes" id="UP000053424">
    <property type="component" value="Unassembled WGS sequence"/>
</dbReference>
<evidence type="ECO:0000313" key="2">
    <source>
        <dbReference type="Proteomes" id="UP000053424"/>
    </source>
</evidence>
<name>A0A0C3C1N4_HEBCY</name>